<name>A0A7E4UVN8_PANRE</name>
<sequence length="190" mass="21741">MFRPKYPDTVQPEYTELCNVHIRLLASILIILYLFGATLVLIGCVIYKTILIPFPLILIALYIAVLVADKYEQPFLYLPFLVIQTLLLLSGGAILVYLVVTICRSNEYFAGETDELSKDEIKSRANDWRAMLGILIACLVVSEIFGIYIWNIVRRARRYMIKEVTSGKVERNAKSIGYNFNEVMTEEGKF</sequence>
<reference evidence="2" key="1">
    <citation type="journal article" date="2013" name="Genetics">
        <title>The draft genome and transcriptome of Panagrellus redivivus are shaped by the harsh demands of a free-living lifestyle.</title>
        <authorList>
            <person name="Srinivasan J."/>
            <person name="Dillman A.R."/>
            <person name="Macchietto M.G."/>
            <person name="Heikkinen L."/>
            <person name="Lakso M."/>
            <person name="Fracchia K.M."/>
            <person name="Antoshechkin I."/>
            <person name="Mortazavi A."/>
            <person name="Wong G."/>
            <person name="Sternberg P.W."/>
        </authorList>
    </citation>
    <scope>NUCLEOTIDE SEQUENCE [LARGE SCALE GENOMIC DNA]</scope>
    <source>
        <strain evidence="2">MT8872</strain>
    </source>
</reference>
<protein>
    <submittedName>
        <fullName evidence="3">MARVEL domain-containing protein</fullName>
    </submittedName>
</protein>
<feature type="transmembrane region" description="Helical" evidence="1">
    <location>
        <begin position="130"/>
        <end position="153"/>
    </location>
</feature>
<proteinExistence type="predicted"/>
<evidence type="ECO:0000256" key="1">
    <source>
        <dbReference type="SAM" id="Phobius"/>
    </source>
</evidence>
<accession>A0A7E4UVN8</accession>
<reference evidence="3" key="2">
    <citation type="submission" date="2020-10" db="UniProtKB">
        <authorList>
            <consortium name="WormBaseParasite"/>
        </authorList>
    </citation>
    <scope>IDENTIFICATION</scope>
</reference>
<dbReference type="Proteomes" id="UP000492821">
    <property type="component" value="Unassembled WGS sequence"/>
</dbReference>
<keyword evidence="1" id="KW-1133">Transmembrane helix</keyword>
<dbReference type="AlphaFoldDB" id="A0A7E4UVN8"/>
<dbReference type="WBParaSite" id="Pan_g13402.t1">
    <property type="protein sequence ID" value="Pan_g13402.t1"/>
    <property type="gene ID" value="Pan_g13402"/>
</dbReference>
<feature type="transmembrane region" description="Helical" evidence="1">
    <location>
        <begin position="75"/>
        <end position="100"/>
    </location>
</feature>
<organism evidence="2 3">
    <name type="scientific">Panagrellus redivivus</name>
    <name type="common">Microworm</name>
    <dbReference type="NCBI Taxonomy" id="6233"/>
    <lineage>
        <taxon>Eukaryota</taxon>
        <taxon>Metazoa</taxon>
        <taxon>Ecdysozoa</taxon>
        <taxon>Nematoda</taxon>
        <taxon>Chromadorea</taxon>
        <taxon>Rhabditida</taxon>
        <taxon>Tylenchina</taxon>
        <taxon>Panagrolaimomorpha</taxon>
        <taxon>Panagrolaimoidea</taxon>
        <taxon>Panagrolaimidae</taxon>
        <taxon>Panagrellus</taxon>
    </lineage>
</organism>
<keyword evidence="1" id="KW-0812">Transmembrane</keyword>
<keyword evidence="1" id="KW-0472">Membrane</keyword>
<evidence type="ECO:0000313" key="3">
    <source>
        <dbReference type="WBParaSite" id="Pan_g13402.t1"/>
    </source>
</evidence>
<feature type="transmembrane region" description="Helical" evidence="1">
    <location>
        <begin position="20"/>
        <end position="43"/>
    </location>
</feature>
<evidence type="ECO:0000313" key="2">
    <source>
        <dbReference type="Proteomes" id="UP000492821"/>
    </source>
</evidence>
<feature type="transmembrane region" description="Helical" evidence="1">
    <location>
        <begin position="49"/>
        <end position="68"/>
    </location>
</feature>
<keyword evidence="2" id="KW-1185">Reference proteome</keyword>